<keyword evidence="7" id="KW-0175">Coiled coil</keyword>
<dbReference type="Gene3D" id="1.10.510.10">
    <property type="entry name" value="Transferase(Phosphotransferase) domain 1"/>
    <property type="match status" value="1"/>
</dbReference>
<feature type="coiled-coil region" evidence="7">
    <location>
        <begin position="236"/>
        <end position="335"/>
    </location>
</feature>
<dbReference type="Proteomes" id="UP001175271">
    <property type="component" value="Unassembled WGS sequence"/>
</dbReference>
<protein>
    <recommendedName>
        <fullName evidence="9">Protein kinase domain-containing protein</fullName>
    </recommendedName>
</protein>
<evidence type="ECO:0000313" key="10">
    <source>
        <dbReference type="EMBL" id="KAK0421274.1"/>
    </source>
</evidence>
<feature type="region of interest" description="Disordered" evidence="8">
    <location>
        <begin position="1"/>
        <end position="148"/>
    </location>
</feature>
<keyword evidence="3" id="KW-0808">Transferase</keyword>
<name>A0AA39IDJ2_9BILA</name>
<dbReference type="GO" id="GO:0005524">
    <property type="term" value="F:ATP binding"/>
    <property type="evidence" value="ECO:0007669"/>
    <property type="project" value="UniProtKB-KW"/>
</dbReference>
<comment type="caution">
    <text evidence="10">The sequence shown here is derived from an EMBL/GenBank/DDBJ whole genome shotgun (WGS) entry which is preliminary data.</text>
</comment>
<dbReference type="Pfam" id="PF01133">
    <property type="entry name" value="ER"/>
    <property type="match status" value="1"/>
</dbReference>
<dbReference type="InterPro" id="IPR000781">
    <property type="entry name" value="ERH"/>
</dbReference>
<dbReference type="PANTHER" id="PTHR22974:SF23">
    <property type="entry name" value="TOUSLED-LIKE KINASE, ISOFORM G"/>
    <property type="match status" value="1"/>
</dbReference>
<comment type="similarity">
    <text evidence="1">Belongs to the E(R) family.</text>
</comment>
<gene>
    <name evidence="10" type="ORF">QR680_015151</name>
</gene>
<evidence type="ECO:0000256" key="5">
    <source>
        <dbReference type="ARBA" id="ARBA00022777"/>
    </source>
</evidence>
<proteinExistence type="inferred from homology"/>
<dbReference type="FunFam" id="1.10.510.10:FF:000698">
    <property type="entry name" value="Serine/threonine-protein kinase tousled-like 1"/>
    <property type="match status" value="1"/>
</dbReference>
<dbReference type="AlphaFoldDB" id="A0AA39IDJ2"/>
<dbReference type="GO" id="GO:0005634">
    <property type="term" value="C:nucleus"/>
    <property type="evidence" value="ECO:0007669"/>
    <property type="project" value="TreeGrafter"/>
</dbReference>
<evidence type="ECO:0000256" key="8">
    <source>
        <dbReference type="SAM" id="MobiDB-lite"/>
    </source>
</evidence>
<dbReference type="SUPFAM" id="SSF56112">
    <property type="entry name" value="Protein kinase-like (PK-like)"/>
    <property type="match status" value="1"/>
</dbReference>
<dbReference type="InterPro" id="IPR000719">
    <property type="entry name" value="Prot_kinase_dom"/>
</dbReference>
<evidence type="ECO:0000256" key="4">
    <source>
        <dbReference type="ARBA" id="ARBA00022741"/>
    </source>
</evidence>
<feature type="domain" description="Protein kinase" evidence="9">
    <location>
        <begin position="350"/>
        <end position="625"/>
    </location>
</feature>
<keyword evidence="2" id="KW-0723">Serine/threonine-protein kinase</keyword>
<feature type="compositionally biased region" description="Polar residues" evidence="8">
    <location>
        <begin position="10"/>
        <end position="32"/>
    </location>
</feature>
<dbReference type="InterPro" id="IPR035912">
    <property type="entry name" value="EHR_sf"/>
</dbReference>
<evidence type="ECO:0000256" key="3">
    <source>
        <dbReference type="ARBA" id="ARBA00022679"/>
    </source>
</evidence>
<dbReference type="Pfam" id="PF00069">
    <property type="entry name" value="Pkinase"/>
    <property type="match status" value="1"/>
</dbReference>
<dbReference type="PROSITE" id="PS00108">
    <property type="entry name" value="PROTEIN_KINASE_ST"/>
    <property type="match status" value="1"/>
</dbReference>
<dbReference type="GO" id="GO:0007059">
    <property type="term" value="P:chromosome segregation"/>
    <property type="evidence" value="ECO:0007669"/>
    <property type="project" value="TreeGrafter"/>
</dbReference>
<dbReference type="PANTHER" id="PTHR22974">
    <property type="entry name" value="MIXED LINEAGE PROTEIN KINASE"/>
    <property type="match status" value="1"/>
</dbReference>
<dbReference type="GO" id="GO:0035556">
    <property type="term" value="P:intracellular signal transduction"/>
    <property type="evidence" value="ECO:0007669"/>
    <property type="project" value="TreeGrafter"/>
</dbReference>
<evidence type="ECO:0000256" key="1">
    <source>
        <dbReference type="ARBA" id="ARBA00007491"/>
    </source>
</evidence>
<evidence type="ECO:0000259" key="9">
    <source>
        <dbReference type="PROSITE" id="PS50011"/>
    </source>
</evidence>
<keyword evidence="6" id="KW-0067">ATP-binding</keyword>
<evidence type="ECO:0000256" key="7">
    <source>
        <dbReference type="SAM" id="Coils"/>
    </source>
</evidence>
<keyword evidence="11" id="KW-1185">Reference proteome</keyword>
<dbReference type="PROSITE" id="PS50011">
    <property type="entry name" value="PROTEIN_KINASE_DOM"/>
    <property type="match status" value="1"/>
</dbReference>
<organism evidence="10 11">
    <name type="scientific">Steinernema hermaphroditum</name>
    <dbReference type="NCBI Taxonomy" id="289476"/>
    <lineage>
        <taxon>Eukaryota</taxon>
        <taxon>Metazoa</taxon>
        <taxon>Ecdysozoa</taxon>
        <taxon>Nematoda</taxon>
        <taxon>Chromadorea</taxon>
        <taxon>Rhabditida</taxon>
        <taxon>Tylenchina</taxon>
        <taxon>Panagrolaimomorpha</taxon>
        <taxon>Strongyloidoidea</taxon>
        <taxon>Steinernematidae</taxon>
        <taxon>Steinernema</taxon>
    </lineage>
</organism>
<dbReference type="SUPFAM" id="SSF143875">
    <property type="entry name" value="ERH-like"/>
    <property type="match status" value="1"/>
</dbReference>
<dbReference type="InterPro" id="IPR008271">
    <property type="entry name" value="Ser/Thr_kinase_AS"/>
</dbReference>
<keyword evidence="4" id="KW-0547">Nucleotide-binding</keyword>
<reference evidence="10" key="1">
    <citation type="submission" date="2023-06" db="EMBL/GenBank/DDBJ databases">
        <title>Genomic analysis of the entomopathogenic nematode Steinernema hermaphroditum.</title>
        <authorList>
            <person name="Schwarz E.M."/>
            <person name="Heppert J.K."/>
            <person name="Baniya A."/>
            <person name="Schwartz H.T."/>
            <person name="Tan C.-H."/>
            <person name="Antoshechkin I."/>
            <person name="Sternberg P.W."/>
            <person name="Goodrich-Blair H."/>
            <person name="Dillman A.R."/>
        </authorList>
    </citation>
    <scope>NUCLEOTIDE SEQUENCE</scope>
    <source>
        <strain evidence="10">PS9179</strain>
        <tissue evidence="10">Whole animal</tissue>
    </source>
</reference>
<dbReference type="InterPro" id="IPR011009">
    <property type="entry name" value="Kinase-like_dom_sf"/>
</dbReference>
<sequence length="757" mass="86630">MASPEKENQSRSLSSFFDLNNRKTASRLSEPSRSSDHEADSPVKFGSVNRATKPPTAQKNITRKGNIDNGRKSARKITDYLGFNKTSPSKNPGGPVGMLSGSDNSLSGAGDFRFSDSDIGASSANTPRKNKRSKMEDPTRNAAAQTVDERPRGIILDETARQLYEENDRLMREREEAEQRLEGYMQTMMKLLIKESMVQRQEASHETCSNLERLGKFEPVRQGDRFILEFVDGKAFAELADKRRELANENERVAAANVHLRRLRQALRARDRDGFAAPQVTDVDSLEMEIVLYETNLKTMKDKLKARAAELEAYTNRLNIERELHRRELLRQENENTSKFKDFGLLSKRYLPLRLAGKGGFSEVWKAYDLIDNIYVACKIHYVNPAWSVTVRENYVRHVIRERDIQKMISHDRIVKLYDVFYIDSDSYCTVLEYCEGDDLETYLKNYSINERQTTSVIQQMCNALLYLSERSPPIIHYDLKPANILLRKSTVLEVKITDFGLSKIMDSCDGSIELTSVGAGTLWYLPPECFPHGPGAARPKICSKVDVWSVGVIFYQMLYGIKPFGNGETQRSLWQNGTIARADEVVFPATPAVSELAKDFIRRCLQANRENRADFRELCAHEIFTEKARNNLSDKNKRDQICRPDSLRTMSEHTILLVQTTSKLDSRTWSDYESAADACEAVCKMFEEHLRSAYPDRPTIKYDIKHLFDFIDRLADLSCLVLDDSSCQYVPHNKDWMKDNILIMMRNQAERPEPAV</sequence>
<dbReference type="GO" id="GO:0004674">
    <property type="term" value="F:protein serine/threonine kinase activity"/>
    <property type="evidence" value="ECO:0007669"/>
    <property type="project" value="UniProtKB-KW"/>
</dbReference>
<dbReference type="EMBL" id="JAUCMV010000002">
    <property type="protein sequence ID" value="KAK0421274.1"/>
    <property type="molecule type" value="Genomic_DNA"/>
</dbReference>
<dbReference type="Gene3D" id="3.30.2260.10">
    <property type="entry name" value="Enhancer of rudimentary"/>
    <property type="match status" value="1"/>
</dbReference>
<keyword evidence="5" id="KW-0418">Kinase</keyword>
<evidence type="ECO:0000256" key="6">
    <source>
        <dbReference type="ARBA" id="ARBA00022840"/>
    </source>
</evidence>
<feature type="coiled-coil region" evidence="7">
    <location>
        <begin position="156"/>
        <end position="194"/>
    </location>
</feature>
<evidence type="ECO:0000313" key="11">
    <source>
        <dbReference type="Proteomes" id="UP001175271"/>
    </source>
</evidence>
<evidence type="ECO:0000256" key="2">
    <source>
        <dbReference type="ARBA" id="ARBA00022527"/>
    </source>
</evidence>
<dbReference type="SMART" id="SM00220">
    <property type="entry name" value="S_TKc"/>
    <property type="match status" value="1"/>
</dbReference>
<accession>A0AA39IDJ2</accession>